<gene>
    <name evidence="2" type="ORF">GCM10022403_001130</name>
</gene>
<dbReference type="EMBL" id="BAABDE010000002">
    <property type="protein sequence ID" value="GAA3769475.1"/>
    <property type="molecule type" value="Genomic_DNA"/>
</dbReference>
<evidence type="ECO:0000313" key="3">
    <source>
        <dbReference type="Proteomes" id="UP001501009"/>
    </source>
</evidence>
<dbReference type="PRINTS" id="PR00598">
    <property type="entry name" value="HTHMARR"/>
</dbReference>
<comment type="caution">
    <text evidence="2">The sequence shown here is derived from an EMBL/GenBank/DDBJ whole genome shotgun (WGS) entry which is preliminary data.</text>
</comment>
<dbReference type="InterPro" id="IPR000835">
    <property type="entry name" value="HTH_MarR-typ"/>
</dbReference>
<evidence type="ECO:0000259" key="1">
    <source>
        <dbReference type="PROSITE" id="PS50995"/>
    </source>
</evidence>
<dbReference type="PANTHER" id="PTHR33164">
    <property type="entry name" value="TRANSCRIPTIONAL REGULATOR, MARR FAMILY"/>
    <property type="match status" value="1"/>
</dbReference>
<organism evidence="2 3">
    <name type="scientific">Streptomyces coacervatus</name>
    <dbReference type="NCBI Taxonomy" id="647381"/>
    <lineage>
        <taxon>Bacteria</taxon>
        <taxon>Bacillati</taxon>
        <taxon>Actinomycetota</taxon>
        <taxon>Actinomycetes</taxon>
        <taxon>Kitasatosporales</taxon>
        <taxon>Streptomycetaceae</taxon>
        <taxon>Streptomyces</taxon>
    </lineage>
</organism>
<dbReference type="PROSITE" id="PS50995">
    <property type="entry name" value="HTH_MARR_2"/>
    <property type="match status" value="1"/>
</dbReference>
<keyword evidence="3" id="KW-1185">Reference proteome</keyword>
<protein>
    <submittedName>
        <fullName evidence="2">MarR family transcriptional regulator</fullName>
    </submittedName>
</protein>
<dbReference type="InterPro" id="IPR036388">
    <property type="entry name" value="WH-like_DNA-bd_sf"/>
</dbReference>
<reference evidence="3" key="1">
    <citation type="journal article" date="2019" name="Int. J. Syst. Evol. Microbiol.">
        <title>The Global Catalogue of Microorganisms (GCM) 10K type strain sequencing project: providing services to taxonomists for standard genome sequencing and annotation.</title>
        <authorList>
            <consortium name="The Broad Institute Genomics Platform"/>
            <consortium name="The Broad Institute Genome Sequencing Center for Infectious Disease"/>
            <person name="Wu L."/>
            <person name="Ma J."/>
        </authorList>
    </citation>
    <scope>NUCLEOTIDE SEQUENCE [LARGE SCALE GENOMIC DNA]</scope>
    <source>
        <strain evidence="3">JCM 17138</strain>
    </source>
</reference>
<dbReference type="PANTHER" id="PTHR33164:SF57">
    <property type="entry name" value="MARR-FAMILY TRANSCRIPTIONAL REGULATOR"/>
    <property type="match status" value="1"/>
</dbReference>
<proteinExistence type="predicted"/>
<dbReference type="InterPro" id="IPR039422">
    <property type="entry name" value="MarR/SlyA-like"/>
</dbReference>
<dbReference type="SUPFAM" id="SSF46785">
    <property type="entry name" value="Winged helix' DNA-binding domain"/>
    <property type="match status" value="1"/>
</dbReference>
<dbReference type="Gene3D" id="1.10.10.10">
    <property type="entry name" value="Winged helix-like DNA-binding domain superfamily/Winged helix DNA-binding domain"/>
    <property type="match status" value="1"/>
</dbReference>
<evidence type="ECO:0000313" key="2">
    <source>
        <dbReference type="EMBL" id="GAA3769475.1"/>
    </source>
</evidence>
<name>A0ABP7GT51_9ACTN</name>
<dbReference type="InterPro" id="IPR036390">
    <property type="entry name" value="WH_DNA-bd_sf"/>
</dbReference>
<feature type="domain" description="HTH marR-type" evidence="1">
    <location>
        <begin position="25"/>
        <end position="157"/>
    </location>
</feature>
<sequence>MDRMSTPPLPEIPDTPASDEVIEIERALTRITYLSTRARQHDRLMALAGVPLDRAAVALLRQVADSEPLRPGELANRLGVEASHVTRTVQQLQKSGYVTRVPDPDDRRAQRIQLTEAGQQAIARIRDAGSRGMQVALSDWEPEELRQLATLFHRMVDDFLAAAIEVEAQEQTIAPAGTA</sequence>
<accession>A0ABP7GT51</accession>
<dbReference type="Pfam" id="PF01047">
    <property type="entry name" value="MarR"/>
    <property type="match status" value="1"/>
</dbReference>
<dbReference type="Proteomes" id="UP001501009">
    <property type="component" value="Unassembled WGS sequence"/>
</dbReference>
<dbReference type="SMART" id="SM00347">
    <property type="entry name" value="HTH_MARR"/>
    <property type="match status" value="1"/>
</dbReference>